<dbReference type="RefSeq" id="WP_107006874.1">
    <property type="nucleotide sequence ID" value="NZ_JBHRSF010000005.1"/>
</dbReference>
<dbReference type="EMBL" id="JBHRSF010000005">
    <property type="protein sequence ID" value="MFC2994006.1"/>
    <property type="molecule type" value="Genomic_DNA"/>
</dbReference>
<organism evidence="3 4">
    <name type="scientific">Acinetobacter sichuanensis</name>
    <dbReference type="NCBI Taxonomy" id="2136183"/>
    <lineage>
        <taxon>Bacteria</taxon>
        <taxon>Pseudomonadati</taxon>
        <taxon>Pseudomonadota</taxon>
        <taxon>Gammaproteobacteria</taxon>
        <taxon>Moraxellales</taxon>
        <taxon>Moraxellaceae</taxon>
        <taxon>Acinetobacter</taxon>
    </lineage>
</organism>
<feature type="signal peptide" evidence="1">
    <location>
        <begin position="1"/>
        <end position="22"/>
    </location>
</feature>
<dbReference type="InterPro" id="IPR010870">
    <property type="entry name" value="Porin_O/P"/>
</dbReference>
<protein>
    <submittedName>
        <fullName evidence="2">Porin</fullName>
    </submittedName>
</protein>
<evidence type="ECO:0000313" key="5">
    <source>
        <dbReference type="Proteomes" id="UP001595455"/>
    </source>
</evidence>
<reference evidence="3 4" key="2">
    <citation type="submission" date="2018-08" db="EMBL/GenBank/DDBJ databases">
        <title>The draft genome of Acinetobacter sichuanensis strain WCHAc060041.</title>
        <authorList>
            <person name="Qin J."/>
            <person name="Feng Y."/>
            <person name="Zong Z."/>
        </authorList>
    </citation>
    <scope>NUCLEOTIDE SEQUENCE [LARGE SCALE GENOMIC DNA]</scope>
    <source>
        <strain evidence="3 4">WCHAc060041</strain>
    </source>
</reference>
<accession>A0A371YV39</accession>
<dbReference type="SUPFAM" id="SSF56935">
    <property type="entry name" value="Porins"/>
    <property type="match status" value="1"/>
</dbReference>
<dbReference type="EMBL" id="PYIX02000002">
    <property type="protein sequence ID" value="RFC85279.1"/>
    <property type="molecule type" value="Genomic_DNA"/>
</dbReference>
<reference evidence="2" key="1">
    <citation type="journal article" date="2014" name="Int. J. Syst. Evol. Microbiol.">
        <title>Complete genome of a new Firmicutes species belonging to the dominant human colonic microbiota ('Ruminococcus bicirculans') reveals two chromosomes and a selective capacity to utilize plant glucans.</title>
        <authorList>
            <consortium name="NISC Comparative Sequencing Program"/>
            <person name="Wegmann U."/>
            <person name="Louis P."/>
            <person name="Goesmann A."/>
            <person name="Henrissat B."/>
            <person name="Duncan S.H."/>
            <person name="Flint H.J."/>
        </authorList>
    </citation>
    <scope>NUCLEOTIDE SEQUENCE</scope>
    <source>
        <strain evidence="2">KCTC 62575</strain>
    </source>
</reference>
<comment type="caution">
    <text evidence="3">The sequence shown here is derived from an EMBL/GenBank/DDBJ whole genome shotgun (WGS) entry which is preliminary data.</text>
</comment>
<dbReference type="Gene3D" id="2.40.160.10">
    <property type="entry name" value="Porin"/>
    <property type="match status" value="1"/>
</dbReference>
<dbReference type="Proteomes" id="UP001595455">
    <property type="component" value="Unassembled WGS sequence"/>
</dbReference>
<dbReference type="OrthoDB" id="625456at2"/>
<name>A0A371YV39_9GAMM</name>
<dbReference type="AlphaFoldDB" id="A0A371YV39"/>
<feature type="chain" id="PRO_5017068252" evidence="1">
    <location>
        <begin position="23"/>
        <end position="395"/>
    </location>
</feature>
<dbReference type="Proteomes" id="UP000240957">
    <property type="component" value="Unassembled WGS sequence"/>
</dbReference>
<evidence type="ECO:0000313" key="3">
    <source>
        <dbReference type="EMBL" id="RFC85279.1"/>
    </source>
</evidence>
<evidence type="ECO:0000256" key="1">
    <source>
        <dbReference type="SAM" id="SignalP"/>
    </source>
</evidence>
<evidence type="ECO:0000313" key="4">
    <source>
        <dbReference type="Proteomes" id="UP000240957"/>
    </source>
</evidence>
<dbReference type="Pfam" id="PF07396">
    <property type="entry name" value="Porin_O_P"/>
    <property type="match status" value="1"/>
</dbReference>
<keyword evidence="1" id="KW-0732">Signal</keyword>
<evidence type="ECO:0000313" key="2">
    <source>
        <dbReference type="EMBL" id="MFC2994006.1"/>
    </source>
</evidence>
<keyword evidence="5" id="KW-1185">Reference proteome</keyword>
<sequence length="395" mass="44766">MNKTIQLIGLMTTLLTANQVFAESLTFGDAKTDAGALNVSGAIRGAYLYKDYAEQANEGTKNGTIKFLDTKVILNYENPNWLASMDTRCYQYDRLCDAIYVRDAWVGYKLSENSRISAGQQDIEFGFGRLWGNTNYGSIFSATGLEDVQNIGLKYNLNQQDYHFTLGYYPVDGANYKGLSKDSSRYGVNYVEADELDQGTHLEEKNMWVTRLSKTFQIDPDQGFNTEIGASYWHSDLDNKITGKSGNRDAYNIFATTNYNQWQWLVLVGEQKVDNADQLFPHDSTMGSRDFSYQVANDGKYLLNEINYTIKQPFKHVPEMKPYLSYGKYYKDQQGYLDSERLNAGVYFFYKDIGIQAEYIISKNDPAVGSSANSLAKGDNNDINKLFALAVGYFF</sequence>
<dbReference type="InterPro" id="IPR023614">
    <property type="entry name" value="Porin_dom_sf"/>
</dbReference>
<reference evidence="5" key="3">
    <citation type="journal article" date="2019" name="Int. J. Syst. Evol. Microbiol.">
        <title>The Global Catalogue of Microorganisms (GCM) 10K type strain sequencing project: providing services to taxonomists for standard genome sequencing and annotation.</title>
        <authorList>
            <consortium name="The Broad Institute Genomics Platform"/>
            <consortium name="The Broad Institute Genome Sequencing Center for Infectious Disease"/>
            <person name="Wu L."/>
            <person name="Ma J."/>
        </authorList>
    </citation>
    <scope>NUCLEOTIDE SEQUENCE [LARGE SCALE GENOMIC DNA]</scope>
    <source>
        <strain evidence="5">KCTC 62575</strain>
    </source>
</reference>
<gene>
    <name evidence="2" type="ORF">ACFODO_01735</name>
    <name evidence="3" type="ORF">C9E89_002525</name>
</gene>
<proteinExistence type="predicted"/>
<reference evidence="2" key="4">
    <citation type="submission" date="2024-09" db="EMBL/GenBank/DDBJ databases">
        <authorList>
            <person name="Sun Q."/>
            <person name="Mori K."/>
        </authorList>
    </citation>
    <scope>NUCLEOTIDE SEQUENCE</scope>
    <source>
        <strain evidence="2">KCTC 62575</strain>
    </source>
</reference>